<evidence type="ECO:0000256" key="9">
    <source>
        <dbReference type="ARBA" id="ARBA00023136"/>
    </source>
</evidence>
<dbReference type="SMART" id="SM00174">
    <property type="entry name" value="RHO"/>
    <property type="match status" value="1"/>
</dbReference>
<evidence type="ECO:0000256" key="4">
    <source>
        <dbReference type="ARBA" id="ARBA00022475"/>
    </source>
</evidence>
<keyword evidence="9" id="KW-0472">Membrane</keyword>
<comment type="caution">
    <text evidence="12">The sequence shown here is derived from an EMBL/GenBank/DDBJ whole genome shotgun (WGS) entry which is preliminary data.</text>
</comment>
<dbReference type="GO" id="GO:0007165">
    <property type="term" value="P:signal transduction"/>
    <property type="evidence" value="ECO:0007669"/>
    <property type="project" value="InterPro"/>
</dbReference>
<protein>
    <recommendedName>
        <fullName evidence="3">small monomeric GTPase</fullName>
        <ecNumber evidence="3">3.6.5.2</ecNumber>
    </recommendedName>
</protein>
<dbReference type="GO" id="GO:0005886">
    <property type="term" value="C:plasma membrane"/>
    <property type="evidence" value="ECO:0007669"/>
    <property type="project" value="UniProtKB-SubCell"/>
</dbReference>
<dbReference type="AlphaFoldDB" id="A0A0V1EYR4"/>
<evidence type="ECO:0000313" key="12">
    <source>
        <dbReference type="EMBL" id="KRY78807.1"/>
    </source>
</evidence>
<organism evidence="12 13">
    <name type="scientific">Trichinella pseudospiralis</name>
    <name type="common">Parasitic roundworm</name>
    <dbReference type="NCBI Taxonomy" id="6337"/>
    <lineage>
        <taxon>Eukaryota</taxon>
        <taxon>Metazoa</taxon>
        <taxon>Ecdysozoa</taxon>
        <taxon>Nematoda</taxon>
        <taxon>Enoplea</taxon>
        <taxon>Dorylaimia</taxon>
        <taxon>Trichinellida</taxon>
        <taxon>Trichinellidae</taxon>
        <taxon>Trichinella</taxon>
    </lineage>
</organism>
<dbReference type="PROSITE" id="PS51421">
    <property type="entry name" value="RAS"/>
    <property type="match status" value="1"/>
</dbReference>
<dbReference type="InterPro" id="IPR020849">
    <property type="entry name" value="Small_GTPase_Ras-type"/>
</dbReference>
<evidence type="ECO:0000256" key="5">
    <source>
        <dbReference type="ARBA" id="ARBA00022481"/>
    </source>
</evidence>
<evidence type="ECO:0000256" key="1">
    <source>
        <dbReference type="ARBA" id="ARBA00004342"/>
    </source>
</evidence>
<dbReference type="GO" id="GO:0003925">
    <property type="term" value="F:G protein activity"/>
    <property type="evidence" value="ECO:0007669"/>
    <property type="project" value="UniProtKB-EC"/>
</dbReference>
<dbReference type="PROSITE" id="PS51419">
    <property type="entry name" value="RAB"/>
    <property type="match status" value="1"/>
</dbReference>
<keyword evidence="5" id="KW-0488">Methylation</keyword>
<accession>A0A0V1EYR4</accession>
<keyword evidence="4" id="KW-1003">Cell membrane</keyword>
<comment type="similarity">
    <text evidence="2">Belongs to the small GTPase superfamily. Ras family.</text>
</comment>
<keyword evidence="6" id="KW-0547">Nucleotide-binding</keyword>
<evidence type="ECO:0000313" key="13">
    <source>
        <dbReference type="Proteomes" id="UP000054632"/>
    </source>
</evidence>
<dbReference type="PRINTS" id="PR00449">
    <property type="entry name" value="RASTRNSFRMNG"/>
</dbReference>
<name>A0A0V1EYR4_TRIPS</name>
<evidence type="ECO:0000256" key="11">
    <source>
        <dbReference type="ARBA" id="ARBA00023289"/>
    </source>
</evidence>
<evidence type="ECO:0000256" key="7">
    <source>
        <dbReference type="ARBA" id="ARBA00022801"/>
    </source>
</evidence>
<dbReference type="SMART" id="SM00175">
    <property type="entry name" value="RAB"/>
    <property type="match status" value="1"/>
</dbReference>
<evidence type="ECO:0000256" key="6">
    <source>
        <dbReference type="ARBA" id="ARBA00022741"/>
    </source>
</evidence>
<dbReference type="GO" id="GO:0005525">
    <property type="term" value="F:GTP binding"/>
    <property type="evidence" value="ECO:0007669"/>
    <property type="project" value="UniProtKB-KW"/>
</dbReference>
<keyword evidence="7" id="KW-0378">Hydrolase</keyword>
<dbReference type="SMART" id="SM00173">
    <property type="entry name" value="RAS"/>
    <property type="match status" value="1"/>
</dbReference>
<dbReference type="InterPro" id="IPR001806">
    <property type="entry name" value="Small_GTPase"/>
</dbReference>
<comment type="subcellular location">
    <subcellularLocation>
        <location evidence="1">Cell membrane</location>
        <topology evidence="1">Lipid-anchor</topology>
        <orientation evidence="1">Cytoplasmic side</orientation>
    </subcellularLocation>
</comment>
<dbReference type="Pfam" id="PF00071">
    <property type="entry name" value="Ras"/>
    <property type="match status" value="1"/>
</dbReference>
<evidence type="ECO:0000256" key="8">
    <source>
        <dbReference type="ARBA" id="ARBA00023134"/>
    </source>
</evidence>
<dbReference type="CDD" id="cd04139">
    <property type="entry name" value="RalA_RalB"/>
    <property type="match status" value="1"/>
</dbReference>
<reference evidence="12 13" key="1">
    <citation type="submission" date="2015-01" db="EMBL/GenBank/DDBJ databases">
        <title>Evolution of Trichinella species and genotypes.</title>
        <authorList>
            <person name="Korhonen P.K."/>
            <person name="Edoardo P."/>
            <person name="Giuseppe L.R."/>
            <person name="Gasser R.B."/>
        </authorList>
    </citation>
    <scope>NUCLEOTIDE SEQUENCE [LARGE SCALE GENOMIC DNA]</scope>
    <source>
        <strain evidence="12">ISS13</strain>
    </source>
</reference>
<evidence type="ECO:0000256" key="2">
    <source>
        <dbReference type="ARBA" id="ARBA00008344"/>
    </source>
</evidence>
<dbReference type="InterPro" id="IPR027417">
    <property type="entry name" value="P-loop_NTPase"/>
</dbReference>
<dbReference type="InterPro" id="IPR005225">
    <property type="entry name" value="Small_GTP-bd"/>
</dbReference>
<feature type="non-terminal residue" evidence="12">
    <location>
        <position position="1"/>
    </location>
</feature>
<sequence>LNFISVSVEDFEFKYFYPVHCGGYCFSLNFMKRFTNMFIFVFLSPINHHNHHIVRVCFPFIVLSSANQCILCLWLQLKSFVCFLFSSATLVRAALIRRCCTASSLTSVKHLLQHRLKSTTPTRSSRRLDASCETELLSAVVDKATVHHCSSTSAAGDHKQQQTLVVTWTTMTSSASGKKTPAQQLPVHKVIMVGSGGVGKSALTLQFMYDEFVEEYEPTKADSYRKRIVLDGEECQIDILDTAGQEDYSAIRDNYYRSGEGFLCVFAITDSESFDATTEFREQILRVKNSDPNIPILLVGNKSDLTAERRISLDQAQQRAANWNVSYVETSAKTRSNVDKVFYDLMREIKSRKAIASGQLDMGDVKQKKKKKRKCIFL</sequence>
<proteinExistence type="inferred from homology"/>
<dbReference type="PANTHER" id="PTHR24070">
    <property type="entry name" value="RAS, DI-RAS, AND RHEB FAMILY MEMBERS OF SMALL GTPASE SUPERFAMILY"/>
    <property type="match status" value="1"/>
</dbReference>
<dbReference type="Gene3D" id="3.40.50.300">
    <property type="entry name" value="P-loop containing nucleotide triphosphate hydrolases"/>
    <property type="match status" value="1"/>
</dbReference>
<evidence type="ECO:0000256" key="10">
    <source>
        <dbReference type="ARBA" id="ARBA00023288"/>
    </source>
</evidence>
<dbReference type="SUPFAM" id="SSF52540">
    <property type="entry name" value="P-loop containing nucleoside triphosphate hydrolases"/>
    <property type="match status" value="1"/>
</dbReference>
<dbReference type="PROSITE" id="PS51420">
    <property type="entry name" value="RHO"/>
    <property type="match status" value="1"/>
</dbReference>
<dbReference type="NCBIfam" id="TIGR00231">
    <property type="entry name" value="small_GTP"/>
    <property type="match status" value="1"/>
</dbReference>
<keyword evidence="8" id="KW-0342">GTP-binding</keyword>
<dbReference type="Proteomes" id="UP000054632">
    <property type="component" value="Unassembled WGS sequence"/>
</dbReference>
<dbReference type="EC" id="3.6.5.2" evidence="3"/>
<gene>
    <name evidence="12" type="primary">RALA</name>
    <name evidence="12" type="ORF">T4A_1255</name>
</gene>
<evidence type="ECO:0000256" key="3">
    <source>
        <dbReference type="ARBA" id="ARBA00011984"/>
    </source>
</evidence>
<dbReference type="SMART" id="SM00176">
    <property type="entry name" value="RAN"/>
    <property type="match status" value="1"/>
</dbReference>
<dbReference type="FunFam" id="3.40.50.300:FF:000203">
    <property type="entry name" value="Putative ras-related protein ral-a"/>
    <property type="match status" value="1"/>
</dbReference>
<dbReference type="EMBL" id="JYDR01000003">
    <property type="protein sequence ID" value="KRY78807.1"/>
    <property type="molecule type" value="Genomic_DNA"/>
</dbReference>
<keyword evidence="11" id="KW-0636">Prenylation</keyword>
<keyword evidence="10" id="KW-0449">Lipoprotein</keyword>